<evidence type="ECO:0000313" key="3">
    <source>
        <dbReference type="Proteomes" id="UP000663864"/>
    </source>
</evidence>
<evidence type="ECO:0000313" key="2">
    <source>
        <dbReference type="EMBL" id="CAF3717657.1"/>
    </source>
</evidence>
<reference evidence="1" key="1">
    <citation type="submission" date="2021-02" db="EMBL/GenBank/DDBJ databases">
        <authorList>
            <person name="Nowell W R."/>
        </authorList>
    </citation>
    <scope>NUCLEOTIDE SEQUENCE</scope>
</reference>
<evidence type="ECO:0000313" key="1">
    <source>
        <dbReference type="EMBL" id="CAF1119787.1"/>
    </source>
</evidence>
<dbReference type="EMBL" id="CAJNOT010000969">
    <property type="protein sequence ID" value="CAF1119787.1"/>
    <property type="molecule type" value="Genomic_DNA"/>
</dbReference>
<name>A0A814QJ91_9BILA</name>
<dbReference type="Proteomes" id="UP000663836">
    <property type="component" value="Unassembled WGS sequence"/>
</dbReference>
<dbReference type="AlphaFoldDB" id="A0A814QJ91"/>
<sequence>MPLYYLITSSSFVCYHSHEQVPQHNYIIGFPRTYRYQQQYRLHESSPVFEESSPSYNISVNQIGRQQLPIFSSIRTTPLTTNIRQSSPTITSPKHSTMPPSYAEIFLTPYTLTNQ</sequence>
<gene>
    <name evidence="2" type="ORF">JBS370_LOCUS10587</name>
    <name evidence="1" type="ORF">ZHD862_LOCUS18567</name>
</gene>
<protein>
    <submittedName>
        <fullName evidence="1">Uncharacterized protein</fullName>
    </submittedName>
</protein>
<dbReference type="Proteomes" id="UP000663864">
    <property type="component" value="Unassembled WGS sequence"/>
</dbReference>
<comment type="caution">
    <text evidence="1">The sequence shown here is derived from an EMBL/GenBank/DDBJ whole genome shotgun (WGS) entry which is preliminary data.</text>
</comment>
<organism evidence="1 3">
    <name type="scientific">Rotaria sordida</name>
    <dbReference type="NCBI Taxonomy" id="392033"/>
    <lineage>
        <taxon>Eukaryota</taxon>
        <taxon>Metazoa</taxon>
        <taxon>Spiralia</taxon>
        <taxon>Gnathifera</taxon>
        <taxon>Rotifera</taxon>
        <taxon>Eurotatoria</taxon>
        <taxon>Bdelloidea</taxon>
        <taxon>Philodinida</taxon>
        <taxon>Philodinidae</taxon>
        <taxon>Rotaria</taxon>
    </lineage>
</organism>
<dbReference type="EMBL" id="CAJOBD010000774">
    <property type="protein sequence ID" value="CAF3717657.1"/>
    <property type="molecule type" value="Genomic_DNA"/>
</dbReference>
<proteinExistence type="predicted"/>
<accession>A0A814QJ91</accession>